<evidence type="ECO:0000256" key="6">
    <source>
        <dbReference type="ARBA" id="ARBA00022927"/>
    </source>
</evidence>
<dbReference type="EMBL" id="OW240916">
    <property type="protein sequence ID" value="CAH2294411.1"/>
    <property type="molecule type" value="Genomic_DNA"/>
</dbReference>
<evidence type="ECO:0000256" key="10">
    <source>
        <dbReference type="SAM" id="MobiDB-lite"/>
    </source>
</evidence>
<dbReference type="Pfam" id="PF25780">
    <property type="entry name" value="TPR_IPO5"/>
    <property type="match status" value="1"/>
</dbReference>
<dbReference type="PROSITE" id="PS50166">
    <property type="entry name" value="IMPORTIN_B_NT"/>
    <property type="match status" value="1"/>
</dbReference>
<dbReference type="SUPFAM" id="SSF48371">
    <property type="entry name" value="ARM repeat"/>
    <property type="match status" value="2"/>
</dbReference>
<evidence type="ECO:0000256" key="9">
    <source>
        <dbReference type="PROSITE-ProRule" id="PRU00103"/>
    </source>
</evidence>
<dbReference type="Pfam" id="PF03810">
    <property type="entry name" value="IBN_N"/>
    <property type="match status" value="1"/>
</dbReference>
<dbReference type="InterPro" id="IPR058584">
    <property type="entry name" value="IMB1_TNPO1-like_TPR"/>
</dbReference>
<dbReference type="Pfam" id="PF02985">
    <property type="entry name" value="HEAT"/>
    <property type="match status" value="1"/>
</dbReference>
<keyword evidence="5" id="KW-0677">Repeat</keyword>
<comment type="subcellular location">
    <subcellularLocation>
        <location evidence="2">Cytoplasm</location>
    </subcellularLocation>
    <subcellularLocation>
        <location evidence="1">Nucleus</location>
    </subcellularLocation>
</comment>
<proteinExistence type="predicted"/>
<dbReference type="AlphaFoldDB" id="A0AAD1S8R2"/>
<dbReference type="InterPro" id="IPR016024">
    <property type="entry name" value="ARM-type_fold"/>
</dbReference>
<sequence length="1071" mass="119043">MCIPGQAEGGALQATAQLKEAVKDPLIIPALCDVLRGAQDMQIRQFAAVLLRRRLTKHWKLIPKEQQENLKSLLLEAIQREPEHKVRYALAQLTAVILRNEKLEHWPQFIQFVLQTSRSAVPEHRQVGLLVLKCALDLSAELFKTHFPDLIKMFHHTLNDLQNPPVLFYTLQSLTSVVPEMASNEINLLRSLIAKILTAIRHLIQSNEVQACEAMEVFDELMEGEVSVVVHHLAEIIPFCLELAVNTSLSDNLRVKALSCLSFLIKLKSKSILKQKLLTPILSALFPIMCVEPPPGQMDPEDQEDESEILEEETEVQTPKHFAVQVIDMLALHLPPEKLFPQLTPLMEPCLLSSNPYQRKAGLMCLGVLSEGCAEHIRSKHLKSMLKVVCEALSNESQVVRNAALFALGQFSQNLQPDISEYSDSVLPLLLGYISQVDPSHTAHLTKAYYALENFVENLGSKIEPYLPTLMERILVSLDNSNSNRVKELSVSALGAIANGAEKLLLPYFSSVMESLKVHLVQTGEEGKHIQIQCLETLGVLVRNLGKDAFLPLAEDCCLLGLGLCDRMDDPDMRRCAYSLFAALSGIMEDSISVHLEKMTTLMLLSLKSKEGIVVHYSENRTFMLFEDEADEDDVIQDAEEEEEDPDIEGFSVENSYIEEKEDACLALGEIAYNASSSFFPYLDSCFKEMSKHIESPYTGVRKAAYDALGQLVRSMNNVCKKNPSEANTAALLCLLSLLIPPCLHGALHDKERAVVMSILDTLNHLLKEVKELCIREPSQLENLCTVIQAVLQCKTLCQDPDADDEDEQQAEMDSMLIEYAGEGIPLIAAAVGGATFAPYFAGFLPLLLNKVKPICSPAEKSFAVGTLAESVVAIGPATVQFVQQILPAFITGVRDEDNEVRSNSVFGLGVLAEHGGDIIQQQYPKLLSILSSIISCEKNARVMDNVCGAVSRMVLSHPNGVPLEQVFPVMLRSMPLKEDFEENTTVFKCIAFLYENFTSQVITQLAEIARIFGHCLGTKEIQPDTENCLILLLRDIFLLKQLPNSVQFSVPHEEHLRGIHRARLFSSCSS</sequence>
<keyword evidence="6" id="KW-0653">Protein transport</keyword>
<name>A0AAD1S8R2_PELCU</name>
<dbReference type="GO" id="GO:0006606">
    <property type="term" value="P:protein import into nucleus"/>
    <property type="evidence" value="ECO:0007669"/>
    <property type="project" value="InterPro"/>
</dbReference>
<accession>A0AAD1S8R2</accession>
<dbReference type="PANTHER" id="PTHR10527">
    <property type="entry name" value="IMPORTIN BETA"/>
    <property type="match status" value="1"/>
</dbReference>
<dbReference type="GO" id="GO:0005634">
    <property type="term" value="C:nucleus"/>
    <property type="evidence" value="ECO:0007669"/>
    <property type="project" value="UniProtKB-SubCell"/>
</dbReference>
<evidence type="ECO:0000256" key="5">
    <source>
        <dbReference type="ARBA" id="ARBA00022737"/>
    </source>
</evidence>
<reference evidence="12" key="1">
    <citation type="submission" date="2022-03" db="EMBL/GenBank/DDBJ databases">
        <authorList>
            <person name="Alioto T."/>
            <person name="Alioto T."/>
            <person name="Gomez Garrido J."/>
        </authorList>
    </citation>
    <scope>NUCLEOTIDE SEQUENCE</scope>
</reference>
<dbReference type="InterPro" id="IPR000357">
    <property type="entry name" value="HEAT"/>
</dbReference>
<keyword evidence="8" id="KW-0539">Nucleus</keyword>
<protein>
    <submittedName>
        <fullName evidence="12">Importin-4</fullName>
    </submittedName>
</protein>
<dbReference type="GO" id="GO:0005737">
    <property type="term" value="C:cytoplasm"/>
    <property type="evidence" value="ECO:0007669"/>
    <property type="project" value="UniProtKB-SubCell"/>
</dbReference>
<dbReference type="InterPro" id="IPR040122">
    <property type="entry name" value="Importin_beta"/>
</dbReference>
<dbReference type="Proteomes" id="UP001295444">
    <property type="component" value="Chromosome 05"/>
</dbReference>
<evidence type="ECO:0000256" key="8">
    <source>
        <dbReference type="ARBA" id="ARBA00023242"/>
    </source>
</evidence>
<dbReference type="PROSITE" id="PS50077">
    <property type="entry name" value="HEAT_REPEAT"/>
    <property type="match status" value="1"/>
</dbReference>
<feature type="compositionally biased region" description="Acidic residues" evidence="10">
    <location>
        <begin position="299"/>
        <end position="314"/>
    </location>
</feature>
<evidence type="ECO:0000256" key="7">
    <source>
        <dbReference type="ARBA" id="ARBA00022990"/>
    </source>
</evidence>
<evidence type="ECO:0000256" key="1">
    <source>
        <dbReference type="ARBA" id="ARBA00004123"/>
    </source>
</evidence>
<gene>
    <name evidence="12" type="ORF">PECUL_23A001918</name>
</gene>
<dbReference type="InterPro" id="IPR001494">
    <property type="entry name" value="Importin-beta_N"/>
</dbReference>
<feature type="domain" description="Importin N-terminal" evidence="11">
    <location>
        <begin position="14"/>
        <end position="80"/>
    </location>
</feature>
<keyword evidence="13" id="KW-1185">Reference proteome</keyword>
<keyword evidence="4" id="KW-0963">Cytoplasm</keyword>
<dbReference type="Gene3D" id="1.25.10.10">
    <property type="entry name" value="Leucine-rich Repeat Variant"/>
    <property type="match status" value="1"/>
</dbReference>
<dbReference type="Pfam" id="PF25574">
    <property type="entry name" value="TPR_IMB1"/>
    <property type="match status" value="1"/>
</dbReference>
<evidence type="ECO:0000313" key="13">
    <source>
        <dbReference type="Proteomes" id="UP001295444"/>
    </source>
</evidence>
<evidence type="ECO:0000256" key="4">
    <source>
        <dbReference type="ARBA" id="ARBA00022490"/>
    </source>
</evidence>
<organism evidence="12 13">
    <name type="scientific">Pelobates cultripes</name>
    <name type="common">Western spadefoot toad</name>
    <dbReference type="NCBI Taxonomy" id="61616"/>
    <lineage>
        <taxon>Eukaryota</taxon>
        <taxon>Metazoa</taxon>
        <taxon>Chordata</taxon>
        <taxon>Craniata</taxon>
        <taxon>Vertebrata</taxon>
        <taxon>Euteleostomi</taxon>
        <taxon>Amphibia</taxon>
        <taxon>Batrachia</taxon>
        <taxon>Anura</taxon>
        <taxon>Pelobatoidea</taxon>
        <taxon>Pelobatidae</taxon>
        <taxon>Pelobates</taxon>
    </lineage>
</organism>
<feature type="repeat" description="HEAT" evidence="9">
    <location>
        <begin position="886"/>
        <end position="924"/>
    </location>
</feature>
<keyword evidence="7" id="KW-0007">Acetylation</keyword>
<dbReference type="InterPro" id="IPR021133">
    <property type="entry name" value="HEAT_type_2"/>
</dbReference>
<feature type="region of interest" description="Disordered" evidence="10">
    <location>
        <begin position="295"/>
        <end position="314"/>
    </location>
</feature>
<dbReference type="InterPro" id="IPR057672">
    <property type="entry name" value="TPR_IPO4/5"/>
</dbReference>
<evidence type="ECO:0000313" key="12">
    <source>
        <dbReference type="EMBL" id="CAH2294411.1"/>
    </source>
</evidence>
<dbReference type="InterPro" id="IPR011989">
    <property type="entry name" value="ARM-like"/>
</dbReference>
<evidence type="ECO:0000256" key="2">
    <source>
        <dbReference type="ARBA" id="ARBA00004496"/>
    </source>
</evidence>
<evidence type="ECO:0000256" key="3">
    <source>
        <dbReference type="ARBA" id="ARBA00022448"/>
    </source>
</evidence>
<dbReference type="SMART" id="SM00913">
    <property type="entry name" value="IBN_N"/>
    <property type="match status" value="1"/>
</dbReference>
<dbReference type="GO" id="GO:0031267">
    <property type="term" value="F:small GTPase binding"/>
    <property type="evidence" value="ECO:0007669"/>
    <property type="project" value="InterPro"/>
</dbReference>
<evidence type="ECO:0000259" key="11">
    <source>
        <dbReference type="PROSITE" id="PS50166"/>
    </source>
</evidence>
<keyword evidence="3" id="KW-0813">Transport</keyword>